<gene>
    <name evidence="6" type="ORF">NC998_10605</name>
</gene>
<evidence type="ECO:0000256" key="4">
    <source>
        <dbReference type="SAM" id="MobiDB-lite"/>
    </source>
</evidence>
<dbReference type="PROSITE" id="PS50005">
    <property type="entry name" value="TPR"/>
    <property type="match status" value="9"/>
</dbReference>
<name>A0ABV0J6Z1_9CYAN</name>
<dbReference type="CDD" id="cd14014">
    <property type="entry name" value="STKc_PknB_like"/>
    <property type="match status" value="1"/>
</dbReference>
<feature type="repeat" description="TPR" evidence="3">
    <location>
        <begin position="536"/>
        <end position="569"/>
    </location>
</feature>
<feature type="compositionally biased region" description="Basic and acidic residues" evidence="4">
    <location>
        <begin position="685"/>
        <end position="706"/>
    </location>
</feature>
<dbReference type="PANTHER" id="PTHR44943:SF4">
    <property type="entry name" value="TPR REPEAT-CONTAINING PROTEIN MJ0798"/>
    <property type="match status" value="1"/>
</dbReference>
<evidence type="ECO:0000256" key="2">
    <source>
        <dbReference type="ARBA" id="ARBA00022803"/>
    </source>
</evidence>
<dbReference type="InterPro" id="IPR011009">
    <property type="entry name" value="Kinase-like_dom_sf"/>
</dbReference>
<dbReference type="Pfam" id="PF13432">
    <property type="entry name" value="TPR_16"/>
    <property type="match status" value="3"/>
</dbReference>
<feature type="repeat" description="TPR" evidence="3">
    <location>
        <begin position="332"/>
        <end position="365"/>
    </location>
</feature>
<evidence type="ECO:0000313" key="6">
    <source>
        <dbReference type="EMBL" id="MEP0817546.1"/>
    </source>
</evidence>
<dbReference type="Pfam" id="PF13181">
    <property type="entry name" value="TPR_8"/>
    <property type="match status" value="1"/>
</dbReference>
<feature type="repeat" description="TPR" evidence="3">
    <location>
        <begin position="434"/>
        <end position="467"/>
    </location>
</feature>
<dbReference type="SUPFAM" id="SSF56112">
    <property type="entry name" value="Protein kinase-like (PK-like)"/>
    <property type="match status" value="1"/>
</dbReference>
<evidence type="ECO:0000256" key="1">
    <source>
        <dbReference type="ARBA" id="ARBA00022737"/>
    </source>
</evidence>
<dbReference type="InterPro" id="IPR019734">
    <property type="entry name" value="TPR_rpt"/>
</dbReference>
<dbReference type="PROSITE" id="PS50293">
    <property type="entry name" value="TPR_REGION"/>
    <property type="match status" value="2"/>
</dbReference>
<dbReference type="Pfam" id="PF00069">
    <property type="entry name" value="Pkinase"/>
    <property type="match status" value="1"/>
</dbReference>
<feature type="repeat" description="TPR" evidence="3">
    <location>
        <begin position="468"/>
        <end position="501"/>
    </location>
</feature>
<accession>A0ABV0J6Z1</accession>
<feature type="repeat" description="TPR" evidence="3">
    <location>
        <begin position="570"/>
        <end position="603"/>
    </location>
</feature>
<dbReference type="EMBL" id="JAMPKM010000005">
    <property type="protein sequence ID" value="MEP0817546.1"/>
    <property type="molecule type" value="Genomic_DNA"/>
</dbReference>
<dbReference type="InterPro" id="IPR000719">
    <property type="entry name" value="Prot_kinase_dom"/>
</dbReference>
<feature type="repeat" description="TPR" evidence="3">
    <location>
        <begin position="366"/>
        <end position="399"/>
    </location>
</feature>
<feature type="domain" description="Protein kinase" evidence="5">
    <location>
        <begin position="13"/>
        <end position="271"/>
    </location>
</feature>
<dbReference type="SMART" id="SM00028">
    <property type="entry name" value="TPR"/>
    <property type="match status" value="10"/>
</dbReference>
<keyword evidence="6" id="KW-0418">Kinase</keyword>
<keyword evidence="1" id="KW-0677">Repeat</keyword>
<dbReference type="Gene3D" id="1.10.510.10">
    <property type="entry name" value="Transferase(Phosphotransferase) domain 1"/>
    <property type="match status" value="1"/>
</dbReference>
<evidence type="ECO:0000256" key="3">
    <source>
        <dbReference type="PROSITE-ProRule" id="PRU00339"/>
    </source>
</evidence>
<keyword evidence="6" id="KW-0808">Transferase</keyword>
<feature type="repeat" description="TPR" evidence="3">
    <location>
        <begin position="502"/>
        <end position="535"/>
    </location>
</feature>
<dbReference type="InterPro" id="IPR011990">
    <property type="entry name" value="TPR-like_helical_dom_sf"/>
</dbReference>
<evidence type="ECO:0000259" key="5">
    <source>
        <dbReference type="PROSITE" id="PS50011"/>
    </source>
</evidence>
<keyword evidence="7" id="KW-1185">Reference proteome</keyword>
<keyword evidence="2 3" id="KW-0802">TPR repeat</keyword>
<organism evidence="6 7">
    <name type="scientific">Trichocoleus desertorum GB2-A4</name>
    <dbReference type="NCBI Taxonomy" id="2933944"/>
    <lineage>
        <taxon>Bacteria</taxon>
        <taxon>Bacillati</taxon>
        <taxon>Cyanobacteriota</taxon>
        <taxon>Cyanophyceae</taxon>
        <taxon>Leptolyngbyales</taxon>
        <taxon>Trichocoleusaceae</taxon>
        <taxon>Trichocoleus</taxon>
    </lineage>
</organism>
<comment type="caution">
    <text evidence="6">The sequence shown here is derived from an EMBL/GenBank/DDBJ whole genome shotgun (WGS) entry which is preliminary data.</text>
</comment>
<dbReference type="Proteomes" id="UP001464891">
    <property type="component" value="Unassembled WGS sequence"/>
</dbReference>
<dbReference type="PROSITE" id="PS50011">
    <property type="entry name" value="PROTEIN_KINASE_DOM"/>
    <property type="match status" value="1"/>
</dbReference>
<dbReference type="RefSeq" id="WP_190435691.1">
    <property type="nucleotide sequence ID" value="NZ_JAMPKM010000005.1"/>
</dbReference>
<evidence type="ECO:0000313" key="7">
    <source>
        <dbReference type="Proteomes" id="UP001464891"/>
    </source>
</evidence>
<dbReference type="Gene3D" id="3.30.200.20">
    <property type="entry name" value="Phosphorylase Kinase, domain 1"/>
    <property type="match status" value="1"/>
</dbReference>
<sequence>MSLVSGQILGGHYQIISALSNGGFGATFLAEDQYLPNKPRCVVKQLKPQASDPLTLEVARRLFDTEAQVLHQLGNHDQIPRLLAYFEENQEFYLVQELIEGHDLSQELQAGVPWTEAQAIALLQDVLQTLEFVHQQQVIHRDVNPRNIVRRHQDQRLVLIDFGAVKQISTTLLQAGQSPRTVAIGTPGYLPIEQATGNPQPTSDLYALGMVAIQALTGLAPQDLPKDPNTGELLWHSSATVSPELQNILDKMVRYDFRDRYQSATQVLAALKDLSTSPPATVAIAPKPRSLLRTQLPKLGSWRKSALLGGVVVTIGAIAAVFGVRYFNFSSATDLYRKGETLAALQRYPEALAAYDKAIQIRQDYPEAWNGRGEVLTQLKQYPKALDAYDRAIQIDPKSWESWSDRGLLLNTWQRHNEALQSFNQAIALNIDAPEAWNGKGQALIGAKRYDEAIAAFKQAVTLQPDSAAAWYGQGWALHNLQKYDEAVKAYDKAVEIKSDYHLAWYNRGNSLSSLQKYQEAIASYDKAVQFQPRFYQAWYSRGNMQSNLQQYEAALESYEQVTKLQPSYYPGFYSRAWTLHRLQRYEEAIASYDKALDLNPNDYLAWYNRGNALYNLKRYDKAIASYDQAVQIKPDHYESWYSLGNALTNVKRYPDALAAYDKALQYKSDYREAREVREQLKRQLEALEREQKPEEPKAESDRTSQEQEAPQEEQNSGNQEEEESDRSLREGTGLLNDDS</sequence>
<protein>
    <submittedName>
        <fullName evidence="6">Serine/threonine-protein kinase</fullName>
    </submittedName>
</protein>
<reference evidence="6 7" key="1">
    <citation type="submission" date="2022-04" db="EMBL/GenBank/DDBJ databases">
        <title>Positive selection, recombination, and allopatry shape intraspecific diversity of widespread and dominant cyanobacteria.</title>
        <authorList>
            <person name="Wei J."/>
            <person name="Shu W."/>
            <person name="Hu C."/>
        </authorList>
    </citation>
    <scope>NUCLEOTIDE SEQUENCE [LARGE SCALE GENOMIC DNA]</scope>
    <source>
        <strain evidence="6 7">GB2-A4</strain>
    </source>
</reference>
<dbReference type="Gene3D" id="1.25.40.10">
    <property type="entry name" value="Tetratricopeptide repeat domain"/>
    <property type="match status" value="4"/>
</dbReference>
<feature type="repeat" description="TPR" evidence="3">
    <location>
        <begin position="638"/>
        <end position="671"/>
    </location>
</feature>
<feature type="repeat" description="TPR" evidence="3">
    <location>
        <begin position="604"/>
        <end position="637"/>
    </location>
</feature>
<dbReference type="GO" id="GO:0016301">
    <property type="term" value="F:kinase activity"/>
    <property type="evidence" value="ECO:0007669"/>
    <property type="project" value="UniProtKB-KW"/>
</dbReference>
<dbReference type="InterPro" id="IPR051685">
    <property type="entry name" value="Ycf3/AcsC/BcsC/TPR_MFPF"/>
</dbReference>
<feature type="region of interest" description="Disordered" evidence="4">
    <location>
        <begin position="685"/>
        <end position="740"/>
    </location>
</feature>
<dbReference type="PANTHER" id="PTHR44943">
    <property type="entry name" value="CELLULOSE SYNTHASE OPERON PROTEIN C"/>
    <property type="match status" value="1"/>
</dbReference>
<dbReference type="SUPFAM" id="SSF48452">
    <property type="entry name" value="TPR-like"/>
    <property type="match status" value="2"/>
</dbReference>
<proteinExistence type="predicted"/>
<dbReference type="Pfam" id="PF00515">
    <property type="entry name" value="TPR_1"/>
    <property type="match status" value="2"/>
</dbReference>